<feature type="region of interest" description="Disordered" evidence="1">
    <location>
        <begin position="284"/>
        <end position="303"/>
    </location>
</feature>
<evidence type="ECO:0000313" key="3">
    <source>
        <dbReference type="EMBL" id="QDX25055.1"/>
    </source>
</evidence>
<keyword evidence="4" id="KW-1185">Reference proteome</keyword>
<dbReference type="Proteomes" id="UP000318055">
    <property type="component" value="Chromosome"/>
</dbReference>
<dbReference type="PANTHER" id="PTHR34400">
    <property type="match status" value="1"/>
</dbReference>
<dbReference type="Pfam" id="PF12902">
    <property type="entry name" value="Ferritin-like"/>
    <property type="match status" value="2"/>
</dbReference>
<gene>
    <name evidence="3" type="ORF">FPZ54_02790</name>
</gene>
<dbReference type="OrthoDB" id="9795032at2"/>
<organism evidence="3 4">
    <name type="scientific">Sphingomonas suaedae</name>
    <dbReference type="NCBI Taxonomy" id="2599297"/>
    <lineage>
        <taxon>Bacteria</taxon>
        <taxon>Pseudomonadati</taxon>
        <taxon>Pseudomonadota</taxon>
        <taxon>Alphaproteobacteria</taxon>
        <taxon>Sphingomonadales</taxon>
        <taxon>Sphingomonadaceae</taxon>
        <taxon>Sphingomonas</taxon>
    </lineage>
</organism>
<dbReference type="EMBL" id="CP042239">
    <property type="protein sequence ID" value="QDX25055.1"/>
    <property type="molecule type" value="Genomic_DNA"/>
</dbReference>
<feature type="domain" description="Iminophenyl-pyruvate dimer synthase" evidence="2">
    <location>
        <begin position="38"/>
        <end position="197"/>
    </location>
</feature>
<feature type="domain" description="Iminophenyl-pyruvate dimer synthase" evidence="2">
    <location>
        <begin position="257"/>
        <end position="313"/>
    </location>
</feature>
<dbReference type="Gene3D" id="1.20.1260.10">
    <property type="match status" value="1"/>
</dbReference>
<proteinExistence type="predicted"/>
<name>A0A518RC78_9SPHN</name>
<dbReference type="PANTHER" id="PTHR34400:SF4">
    <property type="entry name" value="MEMBRANE PROTEIN"/>
    <property type="match status" value="1"/>
</dbReference>
<evidence type="ECO:0000256" key="1">
    <source>
        <dbReference type="SAM" id="MobiDB-lite"/>
    </source>
</evidence>
<dbReference type="AlphaFoldDB" id="A0A518RC78"/>
<evidence type="ECO:0000259" key="2">
    <source>
        <dbReference type="Pfam" id="PF12902"/>
    </source>
</evidence>
<accession>A0A518RC78</accession>
<protein>
    <recommendedName>
        <fullName evidence="2">Iminophenyl-pyruvate dimer synthase domain-containing protein</fullName>
    </recommendedName>
</protein>
<evidence type="ECO:0000313" key="4">
    <source>
        <dbReference type="Proteomes" id="UP000318055"/>
    </source>
</evidence>
<dbReference type="KEGG" id="ssua:FPZ54_02790"/>
<dbReference type="RefSeq" id="WP_145844802.1">
    <property type="nucleotide sequence ID" value="NZ_CP042239.1"/>
</dbReference>
<reference evidence="3 4" key="1">
    <citation type="submission" date="2019-07" db="EMBL/GenBank/DDBJ databases">
        <title>Sphingomonas alkalisoli sp. nov., isolated from rhizosphere soil of Suaedae salsa.</title>
        <authorList>
            <person name="Zhang H."/>
            <person name="Xu L."/>
            <person name="Zhang J.-X."/>
            <person name="Sun J.-Q."/>
        </authorList>
    </citation>
    <scope>NUCLEOTIDE SEQUENCE [LARGE SCALE GENOMIC DNA]</scope>
    <source>
        <strain evidence="3 4">XS-10</strain>
    </source>
</reference>
<sequence length="545" mass="59413">MDIPDPVTPLTPAEQAFVATLNATWTRDQVLTRLKTDLQTAVEIELATIPIYLYTYYSLVRNNESGETISDAQLFANKAGGIIMSVAVEEMLHMSLSSNILWSMGVMPQLYGKAPGAYPTGLPYHNPQGPAGPDGQTAVQIPLGKLSFEQLWHFLQIEYPEQWNAAPQDSDWDTIGQFYSYIRCLLSTQFLADSDFQQGSVDNAIQSYNYSPNNVDTVYPSAGFDPWKPAPPAAVSWADSVQGAAAAAVYPDTDDSHAGPTQLVAIQSIQDAATAIDTICDQGEGVPIQNVGPSPDDDPSKDEESHYVKFLTLQAQFADYAGTSEVRPPQPPAPTEVIQPAMTQQALLDAGVLVNMPDSPVAANYPEYYVDIANFCSACFQYMLVMTETVYLVPPEKQKLFFNEGLHRSMIWVMDKYIRTIRQIPIPSGDYAGKMMGPTFENVSLGDRALSFLGLTYYGNKAIAAANALIAQLDANEVVEHVQALFAPGADNAEALKVEKADDNLIGVLQNVIYYVGVAISKTGTNNVPMHLPDVGPYWIAAGQR</sequence>
<dbReference type="InterPro" id="IPR012347">
    <property type="entry name" value="Ferritin-like"/>
</dbReference>
<dbReference type="InterPro" id="IPR026820">
    <property type="entry name" value="VioB/RebD_dom"/>
</dbReference>